<dbReference type="PROSITE" id="PS51198">
    <property type="entry name" value="UVRD_HELICASE_ATP_BIND"/>
    <property type="match status" value="1"/>
</dbReference>
<dbReference type="GO" id="GO:0005829">
    <property type="term" value="C:cytosol"/>
    <property type="evidence" value="ECO:0007669"/>
    <property type="project" value="TreeGrafter"/>
</dbReference>
<evidence type="ECO:0000256" key="4">
    <source>
        <dbReference type="ARBA" id="ARBA00022801"/>
    </source>
</evidence>
<evidence type="ECO:0000256" key="13">
    <source>
        <dbReference type="ARBA" id="ARBA00048988"/>
    </source>
</evidence>
<dbReference type="GO" id="GO:0005524">
    <property type="term" value="F:ATP binding"/>
    <property type="evidence" value="ECO:0007669"/>
    <property type="project" value="UniProtKB-UniRule"/>
</dbReference>
<dbReference type="Pfam" id="PF13361">
    <property type="entry name" value="UvrD_C"/>
    <property type="match status" value="1"/>
</dbReference>
<dbReference type="eggNOG" id="COG2887">
    <property type="taxonomic scope" value="Bacteria"/>
</dbReference>
<dbReference type="PANTHER" id="PTHR11070">
    <property type="entry name" value="UVRD / RECB / PCRA DNA HELICASE FAMILY MEMBER"/>
    <property type="match status" value="1"/>
</dbReference>
<dbReference type="InterPro" id="IPR014016">
    <property type="entry name" value="UvrD-like_ATP-bd"/>
</dbReference>
<keyword evidence="2 14" id="KW-0547">Nucleotide-binding</keyword>
<dbReference type="InterPro" id="IPR011604">
    <property type="entry name" value="PDDEXK-like_dom_sf"/>
</dbReference>
<keyword evidence="8" id="KW-0238">DNA-binding</keyword>
<dbReference type="PROSITE" id="PS51217">
    <property type="entry name" value="UVRD_HELICASE_CTER"/>
    <property type="match status" value="1"/>
</dbReference>
<evidence type="ECO:0000256" key="14">
    <source>
        <dbReference type="PROSITE-ProRule" id="PRU00560"/>
    </source>
</evidence>
<dbReference type="Gene3D" id="1.10.486.10">
    <property type="entry name" value="PCRA, domain 4"/>
    <property type="match status" value="1"/>
</dbReference>
<dbReference type="InterPro" id="IPR038726">
    <property type="entry name" value="PDDEXK_AddAB-type"/>
</dbReference>
<keyword evidence="18" id="KW-1185">Reference proteome</keyword>
<dbReference type="CDD" id="cd17932">
    <property type="entry name" value="DEXQc_UvrD"/>
    <property type="match status" value="1"/>
</dbReference>
<dbReference type="GO" id="GO:0033202">
    <property type="term" value="C:DNA helicase complex"/>
    <property type="evidence" value="ECO:0007669"/>
    <property type="project" value="TreeGrafter"/>
</dbReference>
<feature type="domain" description="UvrD-like helicase ATP-binding" evidence="15">
    <location>
        <begin position="12"/>
        <end position="378"/>
    </location>
</feature>
<keyword evidence="6" id="KW-0269">Exonuclease</keyword>
<evidence type="ECO:0000256" key="11">
    <source>
        <dbReference type="ARBA" id="ARBA00034617"/>
    </source>
</evidence>
<dbReference type="GO" id="GO:0003677">
    <property type="term" value="F:DNA binding"/>
    <property type="evidence" value="ECO:0007669"/>
    <property type="project" value="UniProtKB-KW"/>
</dbReference>
<dbReference type="EMBL" id="CP002045">
    <property type="protein sequence ID" value="ADH92935.1"/>
    <property type="molecule type" value="Genomic_DNA"/>
</dbReference>
<keyword evidence="4 14" id="KW-0378">Hydrolase</keyword>
<feature type="domain" description="UvrD-like helicase C-terminal" evidence="16">
    <location>
        <begin position="379"/>
        <end position="701"/>
    </location>
</feature>
<evidence type="ECO:0000256" key="7">
    <source>
        <dbReference type="ARBA" id="ARBA00022840"/>
    </source>
</evidence>
<keyword evidence="9" id="KW-0234">DNA repair</keyword>
<evidence type="ECO:0000256" key="9">
    <source>
        <dbReference type="ARBA" id="ARBA00023204"/>
    </source>
</evidence>
<evidence type="ECO:0000256" key="2">
    <source>
        <dbReference type="ARBA" id="ARBA00022741"/>
    </source>
</evidence>
<dbReference type="eggNOG" id="COG0210">
    <property type="taxonomic scope" value="Bacteria"/>
</dbReference>
<dbReference type="InterPro" id="IPR027417">
    <property type="entry name" value="P-loop_NTPase"/>
</dbReference>
<keyword evidence="3" id="KW-0227">DNA damage</keyword>
<proteinExistence type="predicted"/>
<dbReference type="PANTHER" id="PTHR11070:SF55">
    <property type="entry name" value="DNA 3'-5' HELICASE"/>
    <property type="match status" value="1"/>
</dbReference>
<dbReference type="Proteomes" id="UP000000376">
    <property type="component" value="Chromosome"/>
</dbReference>
<keyword evidence="5 14" id="KW-0347">Helicase</keyword>
<dbReference type="Gene3D" id="3.40.50.300">
    <property type="entry name" value="P-loop containing nucleotide triphosphate hydrolases"/>
    <property type="match status" value="4"/>
</dbReference>
<organism evidence="17 18">
    <name type="scientific">Arcanobacterium haemolyticum (strain ATCC 9345 / DSM 20595 / CCM 5947 / CCUG 17215 / LMG 16163 / NBRC 15585 / NCTC 8452 / 11018)</name>
    <dbReference type="NCBI Taxonomy" id="644284"/>
    <lineage>
        <taxon>Bacteria</taxon>
        <taxon>Bacillati</taxon>
        <taxon>Actinomycetota</taxon>
        <taxon>Actinomycetes</taxon>
        <taxon>Actinomycetales</taxon>
        <taxon>Actinomycetaceae</taxon>
        <taxon>Arcanobacterium</taxon>
    </lineage>
</organism>
<dbReference type="GO" id="GO:0043138">
    <property type="term" value="F:3'-5' DNA helicase activity"/>
    <property type="evidence" value="ECO:0007669"/>
    <property type="project" value="UniProtKB-EC"/>
</dbReference>
<dbReference type="Pfam" id="PF00580">
    <property type="entry name" value="UvrD-helicase"/>
    <property type="match status" value="1"/>
</dbReference>
<accession>D7BJV5</accession>
<dbReference type="InterPro" id="IPR014017">
    <property type="entry name" value="DNA_helicase_UvrD-like_C"/>
</dbReference>
<dbReference type="EC" id="5.6.2.4" evidence="12"/>
<protein>
    <recommendedName>
        <fullName evidence="12">DNA 3'-5' helicase</fullName>
        <ecNumber evidence="12">5.6.2.4</ecNumber>
    </recommendedName>
</protein>
<reference evidence="17 18" key="1">
    <citation type="journal article" date="2010" name="Stand. Genomic Sci.">
        <title>Complete genome sequence of Arcanobacterium haemolyticum type strain (11018).</title>
        <authorList>
            <person name="Yasawong M."/>
            <person name="Teshima H."/>
            <person name="Lapidus A."/>
            <person name="Nolan M."/>
            <person name="Lucas S."/>
            <person name="Glavina Del Rio T."/>
            <person name="Tice H."/>
            <person name="Cheng J."/>
            <person name="Bruce D."/>
            <person name="Detter C."/>
            <person name="Tapia R."/>
            <person name="Han C."/>
            <person name="Goodwin L."/>
            <person name="Pitluck S."/>
            <person name="Liolios K."/>
            <person name="Ivanova N."/>
            <person name="Mavromatis K."/>
            <person name="Mikhailova N."/>
            <person name="Pati A."/>
            <person name="Chen A."/>
            <person name="Palaniappan K."/>
            <person name="Land M."/>
            <person name="Hauser L."/>
            <person name="Chang Y."/>
            <person name="Jeffries C."/>
            <person name="Rohde M."/>
            <person name="Sikorski J."/>
            <person name="Pukall R."/>
            <person name="Goker M."/>
            <person name="Woyke T."/>
            <person name="Bristow J."/>
            <person name="Eisen J."/>
            <person name="Markowitz V."/>
            <person name="Hugenholtz P."/>
            <person name="Kyrpides N."/>
            <person name="Klenk H."/>
        </authorList>
    </citation>
    <scope>NUCLEOTIDE SEQUENCE [LARGE SCALE GENOMIC DNA]</scope>
    <source>
        <strain evidence="18">ATCC 9345 / DSM 20595 / CCUG 17215 / LMG 16163 / NBRC 15585 / NCTC 8452 / 11018</strain>
    </source>
</reference>
<evidence type="ECO:0000256" key="6">
    <source>
        <dbReference type="ARBA" id="ARBA00022839"/>
    </source>
</evidence>
<comment type="catalytic activity">
    <reaction evidence="11">
        <text>Couples ATP hydrolysis with the unwinding of duplex DNA by translocating in the 3'-5' direction.</text>
        <dbReference type="EC" id="5.6.2.4"/>
    </reaction>
</comment>
<keyword evidence="1" id="KW-0540">Nuclease</keyword>
<dbReference type="STRING" id="644284.Arch_1230"/>
<feature type="binding site" evidence="14">
    <location>
        <begin position="33"/>
        <end position="40"/>
    </location>
    <ligand>
        <name>ATP</name>
        <dbReference type="ChEBI" id="CHEBI:30616"/>
    </ligand>
</feature>
<evidence type="ECO:0000256" key="10">
    <source>
        <dbReference type="ARBA" id="ARBA00023235"/>
    </source>
</evidence>
<evidence type="ECO:0000259" key="16">
    <source>
        <dbReference type="PROSITE" id="PS51217"/>
    </source>
</evidence>
<evidence type="ECO:0000256" key="1">
    <source>
        <dbReference type="ARBA" id="ARBA00022722"/>
    </source>
</evidence>
<dbReference type="Gene3D" id="3.90.320.10">
    <property type="match status" value="1"/>
</dbReference>
<evidence type="ECO:0000259" key="15">
    <source>
        <dbReference type="PROSITE" id="PS51198"/>
    </source>
</evidence>
<evidence type="ECO:0000313" key="17">
    <source>
        <dbReference type="EMBL" id="ADH92935.1"/>
    </source>
</evidence>
<dbReference type="AlphaFoldDB" id="D7BJV5"/>
<name>D7BJV5_ARCHD</name>
<comment type="catalytic activity">
    <reaction evidence="13">
        <text>ATP + H2O = ADP + phosphate + H(+)</text>
        <dbReference type="Rhea" id="RHEA:13065"/>
        <dbReference type="ChEBI" id="CHEBI:15377"/>
        <dbReference type="ChEBI" id="CHEBI:15378"/>
        <dbReference type="ChEBI" id="CHEBI:30616"/>
        <dbReference type="ChEBI" id="CHEBI:43474"/>
        <dbReference type="ChEBI" id="CHEBI:456216"/>
        <dbReference type="EC" id="5.6.2.4"/>
    </reaction>
</comment>
<gene>
    <name evidence="17" type="ordered locus">Arch_1230</name>
</gene>
<dbReference type="KEGG" id="ahe:Arch_1230"/>
<keyword evidence="10" id="KW-0413">Isomerase</keyword>
<evidence type="ECO:0000256" key="5">
    <source>
        <dbReference type="ARBA" id="ARBA00022806"/>
    </source>
</evidence>
<sequence>MNFADFVGTTDFPPTDEQAAVITSDHQATLVIAGAGSGKTATMANRIAWLLASGKAQPNHILGLTFTRKAAGELAERVNKKIREITRRGIYTPSSMLTDGNIGDGEEGKNQIASAVHDTLSRPTISTYNSFASQIATSYAMLIGEDPGARLMSEAERYQLMFDIVSTAPHHEALLDGSVDGLTSAALALAAGLIDNDVTVGEARDFISREVESVGRVLAPRMSAKTTPDKGSVERSFYDRAAKAFTRATVVKSLESRYQLLDSVEAYFAKKKELGLIEFADQVSWATRIVEQVADVRESLQKAFPVVLLDEYQDTSVNQARFLKTVFANARSVTAVGDPNQAIYGWRGASANAFPDFVRDYQVPNEAQLSLTQAFRNSTSILNAANRVTQGKLSYGNLSIKQLRPGPNAGGGEVVRVHRHYAADTYQALACRLKQELQGSESQTPPTAAILVRNHSFENAAIEALEAEGIPYEVIGGKSLIVRPEVRVVRSLLELLANPDRNDQLIYLFNFFGLGVQDIRAFSAIAKEHAHGEREQLLARIRVKSSAAEAEKIAHDLQRPDVRLIDSLMGNHNFTELSSDGQRRIQHLASLVDSLQQYRHAGLNNLVSAAIDLLDLPVYAASRAHGGAAVRAALAGFVSLAGDYQADNPYATVAGFLSWLDLMEARDHSGEAAAAIDSSLGEDISPAAGIVQILTVNAAKGLEWDIVAIPEMVSKRFDYVKRAYPFWHKSKEIFPFPLRADSEHVPCYSAQDFDNDDDPHAAKRDALIRYGEYDQEIRTHSGDEERRLAYVAFTRPRSLLMLLTYDIRDVAEAEKKYQAVCERPAETSEENDTVQNPLYFSNVFIDDLEGTYITDDGYEEPFTQVSDVIRWGKEQGLSLVKSTAISTSPSEVAVLWPDHVDRTVDKQANTAQIDHVTEEALCEAWNETYLRLEEERMVHKATIRGVERGYLTASDVVALMHDADKFFRDQRRPVPQPIMAASRTGTAVHEAIAHYFEAPLTLDIDSVLEPDQMPIDMDMQISDERQRVLIERFEQSRFAGLPALAIEQPVEIHLAGYPVRCVIDAVLDTSSIPGCLPVTIVDWKTGRHPSDELVKSRELQLGLYRLAWSRAHNVPLSDIDACFYYLGEENSNARELHAGELSEGEIERAIINALQS</sequence>
<evidence type="ECO:0000256" key="12">
    <source>
        <dbReference type="ARBA" id="ARBA00034808"/>
    </source>
</evidence>
<evidence type="ECO:0000256" key="3">
    <source>
        <dbReference type="ARBA" id="ARBA00022763"/>
    </source>
</evidence>
<evidence type="ECO:0000313" key="18">
    <source>
        <dbReference type="Proteomes" id="UP000000376"/>
    </source>
</evidence>
<dbReference type="InterPro" id="IPR000212">
    <property type="entry name" value="DNA_helicase_UvrD/REP"/>
</dbReference>
<evidence type="ECO:0000256" key="8">
    <source>
        <dbReference type="ARBA" id="ARBA00023125"/>
    </source>
</evidence>
<dbReference type="Pfam" id="PF12705">
    <property type="entry name" value="PDDEXK_1"/>
    <property type="match status" value="1"/>
</dbReference>
<dbReference type="SUPFAM" id="SSF52540">
    <property type="entry name" value="P-loop containing nucleoside triphosphate hydrolases"/>
    <property type="match status" value="1"/>
</dbReference>
<keyword evidence="7 14" id="KW-0067">ATP-binding</keyword>
<dbReference type="HOGENOM" id="CLU_003630_1_1_11"/>
<dbReference type="GO" id="GO:0004527">
    <property type="term" value="F:exonuclease activity"/>
    <property type="evidence" value="ECO:0007669"/>
    <property type="project" value="UniProtKB-KW"/>
</dbReference>
<dbReference type="GO" id="GO:0000725">
    <property type="term" value="P:recombinational repair"/>
    <property type="evidence" value="ECO:0007669"/>
    <property type="project" value="TreeGrafter"/>
</dbReference>